<accession>A0A438KB62</accession>
<dbReference type="Proteomes" id="UP000288805">
    <property type="component" value="Unassembled WGS sequence"/>
</dbReference>
<evidence type="ECO:0000313" key="4">
    <source>
        <dbReference type="Proteomes" id="UP000288805"/>
    </source>
</evidence>
<feature type="repeat" description="PPR" evidence="2">
    <location>
        <begin position="291"/>
        <end position="325"/>
    </location>
</feature>
<dbReference type="GO" id="GO:0009451">
    <property type="term" value="P:RNA modification"/>
    <property type="evidence" value="ECO:0007669"/>
    <property type="project" value="InterPro"/>
</dbReference>
<comment type="caution">
    <text evidence="3">The sequence shown here is derived from an EMBL/GenBank/DDBJ whole genome shotgun (WGS) entry which is preliminary data.</text>
</comment>
<feature type="repeat" description="PPR" evidence="2">
    <location>
        <begin position="326"/>
        <end position="360"/>
    </location>
</feature>
<dbReference type="EMBL" id="QGNW01000011">
    <property type="protein sequence ID" value="RVX18420.1"/>
    <property type="molecule type" value="Genomic_DNA"/>
</dbReference>
<dbReference type="InterPro" id="IPR011990">
    <property type="entry name" value="TPR-like_helical_dom_sf"/>
</dbReference>
<dbReference type="NCBIfam" id="TIGR00756">
    <property type="entry name" value="PPR"/>
    <property type="match status" value="2"/>
</dbReference>
<evidence type="ECO:0000313" key="3">
    <source>
        <dbReference type="EMBL" id="RVX18420.1"/>
    </source>
</evidence>
<keyword evidence="1" id="KW-0677">Repeat</keyword>
<dbReference type="InterPro" id="IPR002885">
    <property type="entry name" value="PPR_rpt"/>
</dbReference>
<dbReference type="InterPro" id="IPR046960">
    <property type="entry name" value="PPR_At4g14850-like_plant"/>
</dbReference>
<protein>
    <submittedName>
        <fullName evidence="3">Pentatricopeptide repeat-containing protein</fullName>
    </submittedName>
</protein>
<dbReference type="PROSITE" id="PS51375">
    <property type="entry name" value="PPR"/>
    <property type="match status" value="4"/>
</dbReference>
<name>A0A438KB62_VITVI</name>
<feature type="repeat" description="PPR" evidence="2">
    <location>
        <begin position="113"/>
        <end position="147"/>
    </location>
</feature>
<dbReference type="AlphaFoldDB" id="A0A438KB62"/>
<dbReference type="PANTHER" id="PTHR47926:SF545">
    <property type="entry name" value="PENTACOTRIPEPTIDE-REPEAT REGION OF PRORP DOMAIN-CONTAINING PROTEIN"/>
    <property type="match status" value="1"/>
</dbReference>
<reference evidence="3 4" key="1">
    <citation type="journal article" date="2018" name="PLoS Genet.">
        <title>Population sequencing reveals clonal diversity and ancestral inbreeding in the grapevine cultivar Chardonnay.</title>
        <authorList>
            <person name="Roach M.J."/>
            <person name="Johnson D.L."/>
            <person name="Bohlmann J."/>
            <person name="van Vuuren H.J."/>
            <person name="Jones S.J."/>
            <person name="Pretorius I.S."/>
            <person name="Schmidt S.A."/>
            <person name="Borneman A.R."/>
        </authorList>
    </citation>
    <scope>NUCLEOTIDE SEQUENCE [LARGE SCALE GENOMIC DNA]</scope>
    <source>
        <strain evidence="4">cv. Chardonnay</strain>
        <tissue evidence="3">Leaf</tissue>
    </source>
</reference>
<evidence type="ECO:0000256" key="2">
    <source>
        <dbReference type="PROSITE-ProRule" id="PRU00708"/>
    </source>
</evidence>
<dbReference type="GO" id="GO:0003723">
    <property type="term" value="F:RNA binding"/>
    <property type="evidence" value="ECO:0007669"/>
    <property type="project" value="InterPro"/>
</dbReference>
<feature type="repeat" description="PPR" evidence="2">
    <location>
        <begin position="242"/>
        <end position="276"/>
    </location>
</feature>
<gene>
    <name evidence="3" type="primary">PCMP-E6_3</name>
    <name evidence="3" type="ORF">CK203_006764</name>
</gene>
<dbReference type="Gene3D" id="1.25.40.10">
    <property type="entry name" value="Tetratricopeptide repeat domain"/>
    <property type="match status" value="2"/>
</dbReference>
<proteinExistence type="predicted"/>
<dbReference type="Pfam" id="PF01535">
    <property type="entry name" value="PPR"/>
    <property type="match status" value="5"/>
</dbReference>
<dbReference type="FunFam" id="1.25.40.10:FF:000090">
    <property type="entry name" value="Pentatricopeptide repeat-containing protein, chloroplastic"/>
    <property type="match status" value="1"/>
</dbReference>
<dbReference type="PANTHER" id="PTHR47926">
    <property type="entry name" value="PENTATRICOPEPTIDE REPEAT-CONTAINING PROTEIN"/>
    <property type="match status" value="1"/>
</dbReference>
<evidence type="ECO:0000256" key="1">
    <source>
        <dbReference type="ARBA" id="ARBA00022737"/>
    </source>
</evidence>
<sequence>MLTERTHDRFPLCLPLCLSGQYAARNYSKLWSAEFIALDLSLIQEYPLVDSPLLSFMRRNDSGARPLDNGDVADDDCHLEPILVRQIILSASNYSATIAHYVHSILHHSKSPDSFSWACTIRFFTQHGQFKGAFALYVQMQRMGVLSIHGQVQKFGFCGGGDGFIWRQLWWILTANWVIWRFQARCLMKRLAFDVSWVSDVWGFSGGSEGDLEKASSLFQQMPERNFASWNAMINGYVGGKDLLLFNAVIACYAQNSKLKEALKLFNMMLHPNCGSIDKAYELFHGLRKKDLVAYTAMILGCGINGKAIDAIKLFDEMVDAQICPNLIMFTGLLTTYNHSGLVEEGYHCFTTMKKYNLVPLVDHYGIMVDLFGRAGWLQEALELIKSMPMQPHAGVWGALLFACRLHNNADLGEIAAQHFFELEPDTTGYCSLPCNIYVSGERLDDVRRLRKIRKEKTFSKYLFHKLGILHDLGSCVRVRCSSIVMEWKLNLWEEMEICKFSDTEEGIFLSSIVRLLNTMVAIIYQLKNIIGKGDFQQ</sequence>
<organism evidence="3 4">
    <name type="scientific">Vitis vinifera</name>
    <name type="common">Grape</name>
    <dbReference type="NCBI Taxonomy" id="29760"/>
    <lineage>
        <taxon>Eukaryota</taxon>
        <taxon>Viridiplantae</taxon>
        <taxon>Streptophyta</taxon>
        <taxon>Embryophyta</taxon>
        <taxon>Tracheophyta</taxon>
        <taxon>Spermatophyta</taxon>
        <taxon>Magnoliopsida</taxon>
        <taxon>eudicotyledons</taxon>
        <taxon>Gunneridae</taxon>
        <taxon>Pentapetalae</taxon>
        <taxon>rosids</taxon>
        <taxon>Vitales</taxon>
        <taxon>Vitaceae</taxon>
        <taxon>Viteae</taxon>
        <taxon>Vitis</taxon>
    </lineage>
</organism>